<dbReference type="Proteomes" id="UP001177140">
    <property type="component" value="Unassembled WGS sequence"/>
</dbReference>
<evidence type="ECO:0000313" key="1">
    <source>
        <dbReference type="EMBL" id="MCL7040800.1"/>
    </source>
</evidence>
<keyword evidence="2" id="KW-1185">Reference proteome</keyword>
<name>A0AA42AU75_PAPNU</name>
<reference evidence="1" key="1">
    <citation type="submission" date="2022-03" db="EMBL/GenBank/DDBJ databases">
        <title>A functionally conserved STORR gene fusion in Papaver species that diverged 16.8 million years ago.</title>
        <authorList>
            <person name="Catania T."/>
        </authorList>
    </citation>
    <scope>NUCLEOTIDE SEQUENCE</scope>
    <source>
        <strain evidence="1">S-191538</strain>
    </source>
</reference>
<proteinExistence type="predicted"/>
<evidence type="ECO:0000313" key="2">
    <source>
        <dbReference type="Proteomes" id="UP001177140"/>
    </source>
</evidence>
<sequence>STFLVCGGRVKKKFGCFHLTVTYNFYKTICDDYGVCMGKFYCEVCKLLNED</sequence>
<protein>
    <submittedName>
        <fullName evidence="1">Uncharacterized protein</fullName>
    </submittedName>
</protein>
<feature type="non-terminal residue" evidence="1">
    <location>
        <position position="1"/>
    </location>
</feature>
<dbReference type="AlphaFoldDB" id="A0AA42AU75"/>
<feature type="non-terminal residue" evidence="1">
    <location>
        <position position="51"/>
    </location>
</feature>
<accession>A0AA42AU75</accession>
<organism evidence="1 2">
    <name type="scientific">Papaver nudicaule</name>
    <name type="common">Iceland poppy</name>
    <dbReference type="NCBI Taxonomy" id="74823"/>
    <lineage>
        <taxon>Eukaryota</taxon>
        <taxon>Viridiplantae</taxon>
        <taxon>Streptophyta</taxon>
        <taxon>Embryophyta</taxon>
        <taxon>Tracheophyta</taxon>
        <taxon>Spermatophyta</taxon>
        <taxon>Magnoliopsida</taxon>
        <taxon>Ranunculales</taxon>
        <taxon>Papaveraceae</taxon>
        <taxon>Papaveroideae</taxon>
        <taxon>Papaver</taxon>
    </lineage>
</organism>
<gene>
    <name evidence="1" type="ORF">MKW94_005303</name>
</gene>
<comment type="caution">
    <text evidence="1">The sequence shown here is derived from an EMBL/GenBank/DDBJ whole genome shotgun (WGS) entry which is preliminary data.</text>
</comment>
<dbReference type="EMBL" id="JAJJMA010216635">
    <property type="protein sequence ID" value="MCL7040800.1"/>
    <property type="molecule type" value="Genomic_DNA"/>
</dbReference>